<proteinExistence type="predicted"/>
<dbReference type="InterPro" id="IPR051886">
    <property type="entry name" value="Seed_Dev/Stress_Resp_Reg"/>
</dbReference>
<organism evidence="3 4">
    <name type="scientific">Centaurea solstitialis</name>
    <name type="common">yellow star-thistle</name>
    <dbReference type="NCBI Taxonomy" id="347529"/>
    <lineage>
        <taxon>Eukaryota</taxon>
        <taxon>Viridiplantae</taxon>
        <taxon>Streptophyta</taxon>
        <taxon>Embryophyta</taxon>
        <taxon>Tracheophyta</taxon>
        <taxon>Spermatophyta</taxon>
        <taxon>Magnoliopsida</taxon>
        <taxon>eudicotyledons</taxon>
        <taxon>Gunneridae</taxon>
        <taxon>Pentapetalae</taxon>
        <taxon>asterids</taxon>
        <taxon>campanulids</taxon>
        <taxon>Asterales</taxon>
        <taxon>Asteraceae</taxon>
        <taxon>Carduoideae</taxon>
        <taxon>Cardueae</taxon>
        <taxon>Centaureinae</taxon>
        <taxon>Centaurea</taxon>
    </lineage>
</organism>
<dbReference type="GO" id="GO:0043565">
    <property type="term" value="F:sequence-specific DNA binding"/>
    <property type="evidence" value="ECO:0007669"/>
    <property type="project" value="InterPro"/>
</dbReference>
<feature type="region of interest" description="Disordered" evidence="1">
    <location>
        <begin position="39"/>
        <end position="148"/>
    </location>
</feature>
<dbReference type="Proteomes" id="UP001172457">
    <property type="component" value="Chromosome 6"/>
</dbReference>
<keyword evidence="4" id="KW-1185">Reference proteome</keyword>
<protein>
    <recommendedName>
        <fullName evidence="2">DOG1 domain-containing protein</fullName>
    </recommendedName>
</protein>
<feature type="compositionally biased region" description="Acidic residues" evidence="1">
    <location>
        <begin position="100"/>
        <end position="109"/>
    </location>
</feature>
<dbReference type="EMBL" id="JARYMX010000006">
    <property type="protein sequence ID" value="KAJ9543141.1"/>
    <property type="molecule type" value="Genomic_DNA"/>
</dbReference>
<sequence length="271" mass="28877">MSTTPTTRVGKPNSTITSFENFFEGWLVRQEHYLEELRSTNTTRRSPASPTTTCSWCSPRRGSPPSNGASSGSRACGPRWRSGGGERGGGFERGTGWEIGEIEGGDEGGGEGAGGRNGEDSGGVGGAGGVFGGEEVVRGGGGGEDGGGEMEMEMVMAAVKAEMEAVVANADMLRTRTAERVAEILTTVQNVKFLAALTEVQLNIRMWGSHLSREMKGLTMNGLSDFSRVPISTAIVSLLFFRKRERLGVFGLIFDIKIEAEIIFKKTPSNK</sequence>
<feature type="domain" description="DOG1" evidence="2">
    <location>
        <begin position="16"/>
        <end position="214"/>
    </location>
</feature>
<dbReference type="GO" id="GO:0006351">
    <property type="term" value="P:DNA-templated transcription"/>
    <property type="evidence" value="ECO:0007669"/>
    <property type="project" value="InterPro"/>
</dbReference>
<feature type="compositionally biased region" description="Gly residues" evidence="1">
    <location>
        <begin position="82"/>
        <end position="93"/>
    </location>
</feature>
<evidence type="ECO:0000259" key="2">
    <source>
        <dbReference type="PROSITE" id="PS51806"/>
    </source>
</evidence>
<name>A0AA38WCB9_9ASTR</name>
<dbReference type="InterPro" id="IPR025422">
    <property type="entry name" value="TGA_domain"/>
</dbReference>
<dbReference type="PANTHER" id="PTHR46354">
    <property type="entry name" value="DOG1 DOMAIN-CONTAINING PROTEIN"/>
    <property type="match status" value="1"/>
</dbReference>
<gene>
    <name evidence="3" type="ORF">OSB04_022848</name>
</gene>
<feature type="compositionally biased region" description="Low complexity" evidence="1">
    <location>
        <begin position="39"/>
        <end position="81"/>
    </location>
</feature>
<comment type="caution">
    <text evidence="3">The sequence shown here is derived from an EMBL/GenBank/DDBJ whole genome shotgun (WGS) entry which is preliminary data.</text>
</comment>
<dbReference type="AlphaFoldDB" id="A0AA38WCB9"/>
<evidence type="ECO:0000313" key="3">
    <source>
        <dbReference type="EMBL" id="KAJ9543141.1"/>
    </source>
</evidence>
<reference evidence="3" key="1">
    <citation type="submission" date="2023-03" db="EMBL/GenBank/DDBJ databases">
        <title>Chromosome-scale reference genome and RAD-based genetic map of yellow starthistle (Centaurea solstitialis) reveal putative structural variation and QTLs associated with invader traits.</title>
        <authorList>
            <person name="Reatini B."/>
            <person name="Cang F.A."/>
            <person name="Jiang Q."/>
            <person name="Mckibben M.T.W."/>
            <person name="Barker M.S."/>
            <person name="Rieseberg L.H."/>
            <person name="Dlugosch K.M."/>
        </authorList>
    </citation>
    <scope>NUCLEOTIDE SEQUENCE</scope>
    <source>
        <strain evidence="3">CAN-66</strain>
        <tissue evidence="3">Leaf</tissue>
    </source>
</reference>
<feature type="compositionally biased region" description="Gly residues" evidence="1">
    <location>
        <begin position="110"/>
        <end position="145"/>
    </location>
</feature>
<evidence type="ECO:0000256" key="1">
    <source>
        <dbReference type="SAM" id="MobiDB-lite"/>
    </source>
</evidence>
<evidence type="ECO:0000313" key="4">
    <source>
        <dbReference type="Proteomes" id="UP001172457"/>
    </source>
</evidence>
<dbReference type="PROSITE" id="PS51806">
    <property type="entry name" value="DOG1"/>
    <property type="match status" value="1"/>
</dbReference>
<dbReference type="PANTHER" id="PTHR46354:SF13">
    <property type="entry name" value="PROTEIN DOG1-LIKE 4"/>
    <property type="match status" value="1"/>
</dbReference>
<accession>A0AA38WCB9</accession>